<evidence type="ECO:0000313" key="2">
    <source>
        <dbReference type="EMBL" id="ALC16859.1"/>
    </source>
</evidence>
<dbReference type="EMBL" id="CP010802">
    <property type="protein sequence ID" value="ALC16859.1"/>
    <property type="molecule type" value="Genomic_DNA"/>
</dbReference>
<dbReference type="GO" id="GO:0016740">
    <property type="term" value="F:transferase activity"/>
    <property type="evidence" value="ECO:0007669"/>
    <property type="project" value="UniProtKB-KW"/>
</dbReference>
<sequence>MDTNCILILADVSGMGQNYHVGDEAMAEVAIARLAETFGRDKLVLVCASPVSAAETYGIKAIPLYSRTRKQRRKALVTQPHSVAIELAKIIYYLKKSDLVFVSGGGNHTSVWPHVLESRLFFYKLAQRFNKPIVFASQTLGPFLEEHRGHCQQAFGSAAWVGVRDRDYSAIQLDVPVHFAVDDAVFLPGEHNAQTKAISVKHPNLFGLSLRGFRGATDQQRESFCISFANIARKYSAGTVFIPHHAPGRMGDLDIAQKILPLWPDNFPLEVLDPIPYATAVRALTENCSLVVTMRYHQLVFALSAGVPAIGICVEEYTRAKLNGAFEQFGLAPRLLSLEEAPQQIEALIGEVLRSKDSFVEAATNTVKNSLCQNMAPYRRAAELVFSPRQKVKALV</sequence>
<organism evidence="2 3">
    <name type="scientific">Desulfuromonas soudanensis</name>
    <dbReference type="NCBI Taxonomy" id="1603606"/>
    <lineage>
        <taxon>Bacteria</taxon>
        <taxon>Pseudomonadati</taxon>
        <taxon>Thermodesulfobacteriota</taxon>
        <taxon>Desulfuromonadia</taxon>
        <taxon>Desulfuromonadales</taxon>
        <taxon>Desulfuromonadaceae</taxon>
        <taxon>Desulfuromonas</taxon>
    </lineage>
</organism>
<dbReference type="STRING" id="1603606.DSOUD_2092"/>
<evidence type="ECO:0000313" key="3">
    <source>
        <dbReference type="Proteomes" id="UP000057158"/>
    </source>
</evidence>
<dbReference type="PANTHER" id="PTHR36836">
    <property type="entry name" value="COLANIC ACID BIOSYNTHESIS PROTEIN WCAK"/>
    <property type="match status" value="1"/>
</dbReference>
<dbReference type="KEGG" id="des:DSOUD_2092"/>
<protein>
    <submittedName>
        <fullName evidence="2">Polysaccharide pyruvyl transferase family protein WcaK</fullName>
    </submittedName>
</protein>
<dbReference type="Pfam" id="PF04230">
    <property type="entry name" value="PS_pyruv_trans"/>
    <property type="match status" value="1"/>
</dbReference>
<dbReference type="InterPro" id="IPR007345">
    <property type="entry name" value="Polysacch_pyruvyl_Trfase"/>
</dbReference>
<accession>A0A0M3QFU9</accession>
<proteinExistence type="predicted"/>
<gene>
    <name evidence="2" type="ORF">DSOUD_2092</name>
</gene>
<dbReference type="PATRIC" id="fig|1603606.3.peg.2261"/>
<evidence type="ECO:0000259" key="1">
    <source>
        <dbReference type="Pfam" id="PF04230"/>
    </source>
</evidence>
<name>A0A0M3QFU9_9BACT</name>
<reference evidence="2 3" key="1">
    <citation type="submission" date="2015-07" db="EMBL/GenBank/DDBJ databases">
        <title>Isolation and Genomic Characterization of a Novel Halophilic Metal-Reducing Deltaproteobacterium from the Deep Subsurface.</title>
        <authorList>
            <person name="Badalamenti J.P."/>
            <person name="Summers Z.M."/>
            <person name="Gralnick J.A."/>
            <person name="Bond D.R."/>
        </authorList>
    </citation>
    <scope>NUCLEOTIDE SEQUENCE [LARGE SCALE GENOMIC DNA]</scope>
    <source>
        <strain evidence="2 3">WTL</strain>
    </source>
</reference>
<keyword evidence="3" id="KW-1185">Reference proteome</keyword>
<dbReference type="PANTHER" id="PTHR36836:SF1">
    <property type="entry name" value="COLANIC ACID BIOSYNTHESIS PROTEIN WCAK"/>
    <property type="match status" value="1"/>
</dbReference>
<dbReference type="Proteomes" id="UP000057158">
    <property type="component" value="Chromosome"/>
</dbReference>
<dbReference type="AlphaFoldDB" id="A0A0M3QFU9"/>
<feature type="domain" description="Polysaccharide pyruvyl transferase" evidence="1">
    <location>
        <begin position="21"/>
        <end position="312"/>
    </location>
</feature>
<keyword evidence="2" id="KW-0808">Transferase</keyword>